<accession>A0A066XWT7</accession>
<feature type="compositionally biased region" description="Low complexity" evidence="1">
    <location>
        <begin position="128"/>
        <end position="137"/>
    </location>
</feature>
<feature type="region of interest" description="Disordered" evidence="1">
    <location>
        <begin position="1"/>
        <end position="69"/>
    </location>
</feature>
<comment type="caution">
    <text evidence="4">The sequence shown here is derived from an EMBL/GenBank/DDBJ whole genome shotgun (WGS) entry which is preliminary data.</text>
</comment>
<evidence type="ECO:0000259" key="3">
    <source>
        <dbReference type="Pfam" id="PF10551"/>
    </source>
</evidence>
<proteinExistence type="predicted"/>
<dbReference type="EMBL" id="JMSE01000376">
    <property type="protein sequence ID" value="KDN70216.1"/>
    <property type="molecule type" value="Genomic_DNA"/>
</dbReference>
<dbReference type="OrthoDB" id="4846898at2759"/>
<protein>
    <recommendedName>
        <fullName evidence="6">MULE transposase domain-containing protein</fullName>
    </recommendedName>
</protein>
<evidence type="ECO:0008006" key="6">
    <source>
        <dbReference type="Google" id="ProtNLM"/>
    </source>
</evidence>
<sequence length="798" mass="91175">MVSQGQPKEALKHQPQPIYPPYTSQITRERLSINYNLPPSSGHPPSSPSSESSHPSVSQFYGVGDPQGQRDLITELPANIHETRPLADNYPAIEPTLYLTRHFPRGTTQTQATTLPRLSPERSPSPPNNQSQQPSQPTVQQFNTALELIRQVVGTNQDLTTALLRQQHHAQQWQERWGPQDEPPPYSPRRRSSPQSEASFRTAASYHTPSNRFSSPPITHIPNPPIPGDPEQTYEALFDQVNTFAKANGFGVIKRNGRKAQGRFKRYTFQCDRFGDPRPTESTGIRQRKSRKCGCKWQIIAEALEEGKWLLRYHQDPQHKQHNHGPSLEASAHPSHRRLTQPVMDVISTTSRRVGIRARDVHAVVQEQFPDSSFTQRDVYNARARVNREKLGGYSSTAALIKLFDEQDTPYIVKWADTEPDRLVGLVWTFPYCLQMWKRFPEVISFDNTYNTNRFKLPLFQATGQTCLGSVYNAAFGLIDNERLEGFQFLSASIRQLMDQHSVRYPTVIITDYDKQMKTALNEQFPDVQQQLCIHHINSNVMLKAKQKWLKDHTYSGDSSGSDTEAYQPQTQATAQLSDEDQAYITTPADVAPPHTYRGVLMMWKLVVFAETEHDFEKAWTKLCKEFIDQRPILQYLYTTYLPLRAQWARCFIRKYQNFGVRVTSGTESSNNNIKGYLLNGLSHLYRLVDVMQDMISDQELRFKQACAQDEVLRGREYIGTHFEYLGELRTMLSSKCLTLIGKQYRLARKAVPSGKRPFPAPIGECGPDCTVSTELGIPCYHKIFAKMLDSATFSKWE</sequence>
<feature type="compositionally biased region" description="Polar residues" evidence="1">
    <location>
        <begin position="106"/>
        <end position="116"/>
    </location>
</feature>
<feature type="region of interest" description="Disordered" evidence="1">
    <location>
        <begin position="316"/>
        <end position="336"/>
    </location>
</feature>
<gene>
    <name evidence="4" type="ORF">CSUB01_12575</name>
</gene>
<name>A0A066XWT7_COLSU</name>
<dbReference type="OMA" id="MMWKLVV"/>
<dbReference type="AlphaFoldDB" id="A0A066XWT7"/>
<feature type="region of interest" description="Disordered" evidence="1">
    <location>
        <begin position="100"/>
        <end position="139"/>
    </location>
</feature>
<dbReference type="InterPro" id="IPR018289">
    <property type="entry name" value="MULE_transposase_dom"/>
</dbReference>
<feature type="compositionally biased region" description="Polar residues" evidence="1">
    <location>
        <begin position="556"/>
        <end position="573"/>
    </location>
</feature>
<feature type="region of interest" description="Disordered" evidence="1">
    <location>
        <begin position="166"/>
        <end position="218"/>
    </location>
</feature>
<dbReference type="eggNOG" id="ENOG502QQB8">
    <property type="taxonomic scope" value="Eukaryota"/>
</dbReference>
<dbReference type="Proteomes" id="UP000027238">
    <property type="component" value="Unassembled WGS sequence"/>
</dbReference>
<dbReference type="Pfam" id="PF03101">
    <property type="entry name" value="FAR1"/>
    <property type="match status" value="1"/>
</dbReference>
<feature type="compositionally biased region" description="Low complexity" evidence="1">
    <location>
        <begin position="48"/>
        <end position="58"/>
    </location>
</feature>
<reference evidence="5" key="1">
    <citation type="journal article" date="2014" name="Genome Announc.">
        <title>Draft genome sequence of Colletotrichum sublineola, a destructive pathogen of cultivated sorghum.</title>
        <authorList>
            <person name="Baroncelli R."/>
            <person name="Sanz-Martin J.M."/>
            <person name="Rech G.E."/>
            <person name="Sukno S.A."/>
            <person name="Thon M.R."/>
        </authorList>
    </citation>
    <scope>NUCLEOTIDE SEQUENCE [LARGE SCALE GENOMIC DNA]</scope>
    <source>
        <strain evidence="5">TX430BB</strain>
    </source>
</reference>
<feature type="non-terminal residue" evidence="4">
    <location>
        <position position="798"/>
    </location>
</feature>
<dbReference type="InterPro" id="IPR004330">
    <property type="entry name" value="FAR1_DNA_bnd_dom"/>
</dbReference>
<feature type="domain" description="FAR1" evidence="2">
    <location>
        <begin position="242"/>
        <end position="324"/>
    </location>
</feature>
<dbReference type="PANTHER" id="PTHR47718:SF3">
    <property type="entry name" value="PROTEIN FAR1-RELATED SEQUENCE 5-LIKE"/>
    <property type="match status" value="1"/>
</dbReference>
<evidence type="ECO:0000313" key="4">
    <source>
        <dbReference type="EMBL" id="KDN70216.1"/>
    </source>
</evidence>
<keyword evidence="5" id="KW-1185">Reference proteome</keyword>
<dbReference type="STRING" id="1173701.A0A066XWT7"/>
<dbReference type="HOGENOM" id="CLU_006029_2_0_1"/>
<feature type="region of interest" description="Disordered" evidence="1">
    <location>
        <begin position="554"/>
        <end position="573"/>
    </location>
</feature>
<feature type="compositionally biased region" description="Polar residues" evidence="1">
    <location>
        <begin position="205"/>
        <end position="214"/>
    </location>
</feature>
<dbReference type="PANTHER" id="PTHR47718">
    <property type="entry name" value="OS01G0519700 PROTEIN"/>
    <property type="match status" value="1"/>
</dbReference>
<organism evidence="4 5">
    <name type="scientific">Colletotrichum sublineola</name>
    <name type="common">Sorghum anthracnose fungus</name>
    <dbReference type="NCBI Taxonomy" id="1173701"/>
    <lineage>
        <taxon>Eukaryota</taxon>
        <taxon>Fungi</taxon>
        <taxon>Dikarya</taxon>
        <taxon>Ascomycota</taxon>
        <taxon>Pezizomycotina</taxon>
        <taxon>Sordariomycetes</taxon>
        <taxon>Hypocreomycetidae</taxon>
        <taxon>Glomerellales</taxon>
        <taxon>Glomerellaceae</taxon>
        <taxon>Colletotrichum</taxon>
        <taxon>Colletotrichum graminicola species complex</taxon>
    </lineage>
</organism>
<evidence type="ECO:0000256" key="1">
    <source>
        <dbReference type="SAM" id="MobiDB-lite"/>
    </source>
</evidence>
<feature type="domain" description="MULE transposase" evidence="3">
    <location>
        <begin position="443"/>
        <end position="540"/>
    </location>
</feature>
<evidence type="ECO:0000313" key="5">
    <source>
        <dbReference type="Proteomes" id="UP000027238"/>
    </source>
</evidence>
<evidence type="ECO:0000259" key="2">
    <source>
        <dbReference type="Pfam" id="PF03101"/>
    </source>
</evidence>
<dbReference type="Pfam" id="PF10551">
    <property type="entry name" value="MULE"/>
    <property type="match status" value="1"/>
</dbReference>